<dbReference type="PIRSF" id="PIRSF006614">
    <property type="entry name" value="Methylglyox_syn"/>
    <property type="match status" value="1"/>
</dbReference>
<dbReference type="PANTHER" id="PTHR30492:SF0">
    <property type="entry name" value="METHYLGLYOXAL SYNTHASE"/>
    <property type="match status" value="1"/>
</dbReference>
<evidence type="ECO:0000313" key="5">
    <source>
        <dbReference type="Proteomes" id="UP001169242"/>
    </source>
</evidence>
<comment type="similarity">
    <text evidence="1">Belongs to the methylglyoxal synthase family.</text>
</comment>
<dbReference type="GO" id="GO:0005829">
    <property type="term" value="C:cytosol"/>
    <property type="evidence" value="ECO:0007669"/>
    <property type="project" value="TreeGrafter"/>
</dbReference>
<dbReference type="EC" id="4.2.3.3" evidence="1"/>
<dbReference type="RefSeq" id="WP_198524921.1">
    <property type="nucleotide sequence ID" value="NZ_JAQIFT010000048.1"/>
</dbReference>
<dbReference type="SMART" id="SM00851">
    <property type="entry name" value="MGS"/>
    <property type="match status" value="1"/>
</dbReference>
<dbReference type="InterPro" id="IPR018148">
    <property type="entry name" value="Methylglyoxal_synth_AS"/>
</dbReference>
<dbReference type="GO" id="GO:0008929">
    <property type="term" value="F:methylglyoxal synthase activity"/>
    <property type="evidence" value="ECO:0007669"/>
    <property type="project" value="UniProtKB-UniRule"/>
</dbReference>
<comment type="caution">
    <text evidence="4">The sequence shown here is derived from an EMBL/GenBank/DDBJ whole genome shotgun (WGS) entry which is preliminary data.</text>
</comment>
<feature type="active site" description="Proton donor/acceptor" evidence="1 2">
    <location>
        <position position="76"/>
    </location>
</feature>
<dbReference type="SUPFAM" id="SSF52335">
    <property type="entry name" value="Methylglyoxal synthase-like"/>
    <property type="match status" value="1"/>
</dbReference>
<dbReference type="Proteomes" id="UP001169242">
    <property type="component" value="Unassembled WGS sequence"/>
</dbReference>
<evidence type="ECO:0000259" key="3">
    <source>
        <dbReference type="PROSITE" id="PS51855"/>
    </source>
</evidence>
<dbReference type="NCBIfam" id="NF003559">
    <property type="entry name" value="PRK05234.1"/>
    <property type="match status" value="1"/>
</dbReference>
<dbReference type="EMBL" id="JAQIFT010000048">
    <property type="protein sequence ID" value="MDA3732526.1"/>
    <property type="molecule type" value="Genomic_DNA"/>
</dbReference>
<dbReference type="GO" id="GO:0019242">
    <property type="term" value="P:methylglyoxal biosynthetic process"/>
    <property type="evidence" value="ECO:0007669"/>
    <property type="project" value="UniProtKB-UniRule"/>
</dbReference>
<feature type="binding site" evidence="1">
    <location>
        <begin position="70"/>
        <end position="71"/>
    </location>
    <ligand>
        <name>substrate</name>
    </ligand>
</feature>
<proteinExistence type="inferred from homology"/>
<feature type="binding site" evidence="1">
    <location>
        <position position="103"/>
    </location>
    <ligand>
        <name>substrate</name>
    </ligand>
</feature>
<feature type="binding site" evidence="1">
    <location>
        <position position="24"/>
    </location>
    <ligand>
        <name>substrate</name>
    </ligand>
</feature>
<dbReference type="InterPro" id="IPR004363">
    <property type="entry name" value="Methylgl_synth"/>
</dbReference>
<accession>A0AA42J1T7</accession>
<dbReference type="InterPro" id="IPR036914">
    <property type="entry name" value="MGS-like_dom_sf"/>
</dbReference>
<protein>
    <recommendedName>
        <fullName evidence="1">Methylglyoxal synthase</fullName>
        <shortName evidence="1">MGS</shortName>
        <ecNumber evidence="1">4.2.3.3</ecNumber>
    </recommendedName>
</protein>
<name>A0AA42J1T7_9FIRM</name>
<feature type="binding site" evidence="1">
    <location>
        <position position="28"/>
    </location>
    <ligand>
        <name>substrate</name>
    </ligand>
</feature>
<dbReference type="HAMAP" id="MF_00549">
    <property type="entry name" value="Methylglyoxal_synth"/>
    <property type="match status" value="1"/>
</dbReference>
<keyword evidence="1 4" id="KW-0456">Lyase</keyword>
<sequence>MSNQPNDFTIVPMNKQKRIALVAHDGRKRDIIEWVKVNKDKLSKHFLCGTGTTAKLLANETELPITAFNSGPLGGDQQIGARIVEGAIDFMIFFWDPLSSQPHDPDVKALLRIAALYDIPVATNQSTADFLLTSPLMEQEYNRKIIDYTKRIHSRTEAFDNNQPMV</sequence>
<dbReference type="AlphaFoldDB" id="A0AA42J1T7"/>
<evidence type="ECO:0000313" key="4">
    <source>
        <dbReference type="EMBL" id="MDA3732526.1"/>
    </source>
</evidence>
<gene>
    <name evidence="1" type="primary">mgsA</name>
    <name evidence="4" type="ORF">PBV87_13625</name>
</gene>
<evidence type="ECO:0000256" key="2">
    <source>
        <dbReference type="PIRSR" id="PIRSR006614-1"/>
    </source>
</evidence>
<organism evidence="4 5">
    <name type="scientific">Holtiella tumoricola</name>
    <dbReference type="NCBI Taxonomy" id="3018743"/>
    <lineage>
        <taxon>Bacteria</taxon>
        <taxon>Bacillati</taxon>
        <taxon>Bacillota</taxon>
        <taxon>Clostridia</taxon>
        <taxon>Lachnospirales</taxon>
        <taxon>Cellulosilyticaceae</taxon>
        <taxon>Holtiella</taxon>
    </lineage>
</organism>
<dbReference type="PANTHER" id="PTHR30492">
    <property type="entry name" value="METHYLGLYOXAL SYNTHASE"/>
    <property type="match status" value="1"/>
</dbReference>
<dbReference type="Gene3D" id="3.40.50.1380">
    <property type="entry name" value="Methylglyoxal synthase-like domain"/>
    <property type="match status" value="1"/>
</dbReference>
<dbReference type="PROSITE" id="PS51855">
    <property type="entry name" value="MGS"/>
    <property type="match status" value="1"/>
</dbReference>
<feature type="binding site" evidence="1">
    <location>
        <begin position="50"/>
        <end position="53"/>
    </location>
    <ligand>
        <name>substrate</name>
    </ligand>
</feature>
<evidence type="ECO:0000256" key="1">
    <source>
        <dbReference type="HAMAP-Rule" id="MF_00549"/>
    </source>
</evidence>
<dbReference type="InterPro" id="IPR011607">
    <property type="entry name" value="MGS-like_dom"/>
</dbReference>
<dbReference type="Pfam" id="PF02142">
    <property type="entry name" value="MGS"/>
    <property type="match status" value="1"/>
</dbReference>
<comment type="catalytic activity">
    <reaction evidence="1">
        <text>dihydroxyacetone phosphate = methylglyoxal + phosphate</text>
        <dbReference type="Rhea" id="RHEA:17937"/>
        <dbReference type="ChEBI" id="CHEBI:17158"/>
        <dbReference type="ChEBI" id="CHEBI:43474"/>
        <dbReference type="ChEBI" id="CHEBI:57642"/>
        <dbReference type="EC" id="4.2.3.3"/>
    </reaction>
</comment>
<feature type="domain" description="MGS-like" evidence="3">
    <location>
        <begin position="9"/>
        <end position="166"/>
    </location>
</feature>
<comment type="function">
    <text evidence="1">Catalyzes the formation of methylglyoxal from dihydroxyacetone phosphate.</text>
</comment>
<dbReference type="PROSITE" id="PS01335">
    <property type="entry name" value="METHYLGLYOXAL_SYNTH"/>
    <property type="match status" value="1"/>
</dbReference>
<keyword evidence="5" id="KW-1185">Reference proteome</keyword>
<reference evidence="4" key="1">
    <citation type="journal article" date="2023" name="Int. J. Syst. Evol. Microbiol.">
        <title>&lt;i&gt;Holtiella tumoricola&lt;/i&gt; gen. nov. sp. nov., isolated from a human clinical sample.</title>
        <authorList>
            <person name="Allen-Vercoe E."/>
            <person name="Daigneault M.C."/>
            <person name="Vancuren S.J."/>
            <person name="Cochrane K."/>
            <person name="O'Neal L.L."/>
            <person name="Sankaranarayanan K."/>
            <person name="Lawson P.A."/>
        </authorList>
    </citation>
    <scope>NUCLEOTIDE SEQUENCE</scope>
    <source>
        <strain evidence="4">CC70A</strain>
    </source>
</reference>
<dbReference type="NCBIfam" id="TIGR00160">
    <property type="entry name" value="MGSA"/>
    <property type="match status" value="1"/>
</dbReference>
<dbReference type="CDD" id="cd01422">
    <property type="entry name" value="MGS"/>
    <property type="match status" value="1"/>
</dbReference>